<dbReference type="EMBL" id="KE504129">
    <property type="protein sequence ID" value="EPT03612.1"/>
    <property type="molecule type" value="Genomic_DNA"/>
</dbReference>
<dbReference type="InParanoid" id="S8EF12"/>
<feature type="region of interest" description="Disordered" evidence="5">
    <location>
        <begin position="391"/>
        <end position="436"/>
    </location>
</feature>
<evidence type="ECO:0000313" key="6">
    <source>
        <dbReference type="EMBL" id="EPT03612.1"/>
    </source>
</evidence>
<evidence type="ECO:0000256" key="2">
    <source>
        <dbReference type="ARBA" id="ARBA00022801"/>
    </source>
</evidence>
<keyword evidence="2" id="KW-0378">Hydrolase</keyword>
<sequence length="530" mass="58483">MFSLPDVPGRFQVGATTFALPLNDPQAIGAAKLAESGGNTPHEPALLLEEIVFTVFYPADIHSPSADGVPPEKLKKSMNWVPRPVRATVNGYAHFAKVPFWVAELFAGVIAPRLKLPVYPNAAILDPTETFSDPEAQWPVIFHSHGLSGARTTYSHLCVRIASEGNVVVAIEHRDGTAPVVTSHFAATPSTSAQGKKPKPKVKYYLHPEDVIYDDGSEAPHLKFRAEQLLFRELEIYLAYRGLADLVNSHPRAEADKVVFGGIYYVKGYMAHELPRQNPFWKSWTAGRIKLRENIGIMGHSFGGSLVLSVLSNPPPALPTSLSGERLEALPITHALVLDPWLEPLPSPGPAPRVEATRDARAPQVLIINSEEFTLWRDHFARLQGVVHEWRQPDSGPRSPLGFQVHENRPPRTDSRSSRSSEPRRHERTAGEAGDEAPSAKLITLLRAKHVSFSDFSVIWPIGHLAPSGRILLRIIGDLALAFFGNTVGDALDKMPKREMEEERRSSLKSTPPGRRKRRLKGSVGEVIVH</sequence>
<keyword evidence="7" id="KW-1185">Reference proteome</keyword>
<feature type="compositionally biased region" description="Basic and acidic residues" evidence="5">
    <location>
        <begin position="406"/>
        <end position="430"/>
    </location>
</feature>
<dbReference type="eggNOG" id="KOG3847">
    <property type="taxonomic scope" value="Eukaryota"/>
</dbReference>
<dbReference type="HOGENOM" id="CLU_022501_4_1_1"/>
<dbReference type="Pfam" id="PF03403">
    <property type="entry name" value="PAF-AH_p_II"/>
    <property type="match status" value="1"/>
</dbReference>
<proteinExistence type="predicted"/>
<dbReference type="Gene3D" id="3.40.50.1820">
    <property type="entry name" value="alpha/beta hydrolase"/>
    <property type="match status" value="1"/>
</dbReference>
<dbReference type="GO" id="GO:0003847">
    <property type="term" value="F:1-alkyl-2-acetylglycerophosphocholine esterase activity"/>
    <property type="evidence" value="ECO:0007669"/>
    <property type="project" value="UniProtKB-EC"/>
</dbReference>
<feature type="compositionally biased region" description="Basic and acidic residues" evidence="5">
    <location>
        <begin position="496"/>
        <end position="506"/>
    </location>
</feature>
<dbReference type="OrthoDB" id="2363873at2759"/>
<dbReference type="Proteomes" id="UP000015241">
    <property type="component" value="Unassembled WGS sequence"/>
</dbReference>
<evidence type="ECO:0000256" key="4">
    <source>
        <dbReference type="ARBA" id="ARBA00023098"/>
    </source>
</evidence>
<evidence type="ECO:0000256" key="1">
    <source>
        <dbReference type="ARBA" id="ARBA00013201"/>
    </source>
</evidence>
<organism evidence="6 7">
    <name type="scientific">Fomitopsis schrenkii</name>
    <name type="common">Brown rot fungus</name>
    <dbReference type="NCBI Taxonomy" id="2126942"/>
    <lineage>
        <taxon>Eukaryota</taxon>
        <taxon>Fungi</taxon>
        <taxon>Dikarya</taxon>
        <taxon>Basidiomycota</taxon>
        <taxon>Agaricomycotina</taxon>
        <taxon>Agaricomycetes</taxon>
        <taxon>Polyporales</taxon>
        <taxon>Fomitopsis</taxon>
    </lineage>
</organism>
<dbReference type="PANTHER" id="PTHR10272">
    <property type="entry name" value="PLATELET-ACTIVATING FACTOR ACETYLHYDROLASE"/>
    <property type="match status" value="1"/>
</dbReference>
<evidence type="ECO:0000313" key="7">
    <source>
        <dbReference type="Proteomes" id="UP000015241"/>
    </source>
</evidence>
<accession>S8EF12</accession>
<dbReference type="STRING" id="743788.S8EF12"/>
<evidence type="ECO:0000256" key="3">
    <source>
        <dbReference type="ARBA" id="ARBA00022963"/>
    </source>
</evidence>
<dbReference type="InterPro" id="IPR029058">
    <property type="entry name" value="AB_hydrolase_fold"/>
</dbReference>
<evidence type="ECO:0000256" key="5">
    <source>
        <dbReference type="SAM" id="MobiDB-lite"/>
    </source>
</evidence>
<protein>
    <recommendedName>
        <fullName evidence="1">1-alkyl-2-acetylglycerophosphocholine esterase</fullName>
        <ecNumber evidence="1">3.1.1.47</ecNumber>
    </recommendedName>
</protein>
<dbReference type="SUPFAM" id="SSF53474">
    <property type="entry name" value="alpha/beta-Hydrolases"/>
    <property type="match status" value="1"/>
</dbReference>
<keyword evidence="3" id="KW-0442">Lipid degradation</keyword>
<dbReference type="AlphaFoldDB" id="S8EF12"/>
<keyword evidence="4" id="KW-0443">Lipid metabolism</keyword>
<dbReference type="PANTHER" id="PTHR10272:SF0">
    <property type="entry name" value="PLATELET-ACTIVATING FACTOR ACETYLHYDROLASE"/>
    <property type="match status" value="1"/>
</dbReference>
<name>S8EF12_FOMSC</name>
<feature type="region of interest" description="Disordered" evidence="5">
    <location>
        <begin position="496"/>
        <end position="530"/>
    </location>
</feature>
<dbReference type="GO" id="GO:0016042">
    <property type="term" value="P:lipid catabolic process"/>
    <property type="evidence" value="ECO:0007669"/>
    <property type="project" value="UniProtKB-KW"/>
</dbReference>
<gene>
    <name evidence="6" type="ORF">FOMPIDRAFT_98369</name>
</gene>
<reference evidence="6 7" key="1">
    <citation type="journal article" date="2012" name="Science">
        <title>The Paleozoic origin of enzymatic lignin decomposition reconstructed from 31 fungal genomes.</title>
        <authorList>
            <person name="Floudas D."/>
            <person name="Binder M."/>
            <person name="Riley R."/>
            <person name="Barry K."/>
            <person name="Blanchette R.A."/>
            <person name="Henrissat B."/>
            <person name="Martinez A.T."/>
            <person name="Otillar R."/>
            <person name="Spatafora J.W."/>
            <person name="Yadav J.S."/>
            <person name="Aerts A."/>
            <person name="Benoit I."/>
            <person name="Boyd A."/>
            <person name="Carlson A."/>
            <person name="Copeland A."/>
            <person name="Coutinho P.M."/>
            <person name="de Vries R.P."/>
            <person name="Ferreira P."/>
            <person name="Findley K."/>
            <person name="Foster B."/>
            <person name="Gaskell J."/>
            <person name="Glotzer D."/>
            <person name="Gorecki P."/>
            <person name="Heitman J."/>
            <person name="Hesse C."/>
            <person name="Hori C."/>
            <person name="Igarashi K."/>
            <person name="Jurgens J.A."/>
            <person name="Kallen N."/>
            <person name="Kersten P."/>
            <person name="Kohler A."/>
            <person name="Kuees U."/>
            <person name="Kumar T.K.A."/>
            <person name="Kuo A."/>
            <person name="LaButti K."/>
            <person name="Larrondo L.F."/>
            <person name="Lindquist E."/>
            <person name="Ling A."/>
            <person name="Lombard V."/>
            <person name="Lucas S."/>
            <person name="Lundell T."/>
            <person name="Martin R."/>
            <person name="McLaughlin D.J."/>
            <person name="Morgenstern I."/>
            <person name="Morin E."/>
            <person name="Murat C."/>
            <person name="Nagy L.G."/>
            <person name="Nolan M."/>
            <person name="Ohm R.A."/>
            <person name="Patyshakuliyeva A."/>
            <person name="Rokas A."/>
            <person name="Ruiz-Duenas F.J."/>
            <person name="Sabat G."/>
            <person name="Salamov A."/>
            <person name="Samejima M."/>
            <person name="Schmutz J."/>
            <person name="Slot J.C."/>
            <person name="St John F."/>
            <person name="Stenlid J."/>
            <person name="Sun H."/>
            <person name="Sun S."/>
            <person name="Syed K."/>
            <person name="Tsang A."/>
            <person name="Wiebenga A."/>
            <person name="Young D."/>
            <person name="Pisabarro A."/>
            <person name="Eastwood D.C."/>
            <person name="Martin F."/>
            <person name="Cullen D."/>
            <person name="Grigoriev I.V."/>
            <person name="Hibbett D.S."/>
        </authorList>
    </citation>
    <scope>NUCLEOTIDE SEQUENCE</scope>
    <source>
        <strain evidence="7">FP-58527</strain>
    </source>
</reference>
<dbReference type="EC" id="3.1.1.47" evidence="1"/>